<comment type="caution">
    <text evidence="2">The sequence shown here is derived from an EMBL/GenBank/DDBJ whole genome shotgun (WGS) entry which is preliminary data.</text>
</comment>
<dbReference type="EMBL" id="QGGR01000058">
    <property type="protein sequence ID" value="PWK26948.1"/>
    <property type="molecule type" value="Genomic_DNA"/>
</dbReference>
<name>A0A316EUN6_9ACTN</name>
<evidence type="ECO:0000256" key="1">
    <source>
        <dbReference type="SAM" id="Phobius"/>
    </source>
</evidence>
<dbReference type="OrthoDB" id="3295336at2"/>
<accession>A0A316EUN6</accession>
<protein>
    <submittedName>
        <fullName evidence="2">Uncharacterized protein</fullName>
    </submittedName>
</protein>
<reference evidence="2 3" key="1">
    <citation type="submission" date="2018-05" db="EMBL/GenBank/DDBJ databases">
        <title>Genomic Encyclopedia of Archaeal and Bacterial Type Strains, Phase II (KMG-II): from individual species to whole genera.</title>
        <authorList>
            <person name="Goeker M."/>
        </authorList>
    </citation>
    <scope>NUCLEOTIDE SEQUENCE [LARGE SCALE GENOMIC DNA]</scope>
    <source>
        <strain evidence="2 3">DSM 45184</strain>
    </source>
</reference>
<feature type="transmembrane region" description="Helical" evidence="1">
    <location>
        <begin position="38"/>
        <end position="57"/>
    </location>
</feature>
<keyword evidence="1" id="KW-0472">Membrane</keyword>
<keyword evidence="3" id="KW-1185">Reference proteome</keyword>
<dbReference type="Proteomes" id="UP000245697">
    <property type="component" value="Unassembled WGS sequence"/>
</dbReference>
<organism evidence="2 3">
    <name type="scientific">Actinoplanes xinjiangensis</name>
    <dbReference type="NCBI Taxonomy" id="512350"/>
    <lineage>
        <taxon>Bacteria</taxon>
        <taxon>Bacillati</taxon>
        <taxon>Actinomycetota</taxon>
        <taxon>Actinomycetes</taxon>
        <taxon>Micromonosporales</taxon>
        <taxon>Micromonosporaceae</taxon>
        <taxon>Actinoplanes</taxon>
    </lineage>
</organism>
<evidence type="ECO:0000313" key="2">
    <source>
        <dbReference type="EMBL" id="PWK26948.1"/>
    </source>
</evidence>
<sequence>MSMEQWPSIPAVLRVMAGWFLLGIGLLDLAVAADGGPAGGFLVFHLMIAAGGVLLLLRRRPVPGRAGYAVAAGLVAAAIVATTLPETSACCMEDYPGRHGYPFPFLGAGGGLHVDPLYLAADLIFWACAGLLAVVLLALVERVLPERRTPVDLSRYNAYAEPSARGENVGGLT</sequence>
<feature type="transmembrane region" description="Helical" evidence="1">
    <location>
        <begin position="66"/>
        <end position="84"/>
    </location>
</feature>
<gene>
    <name evidence="2" type="ORF">BC793_1587</name>
</gene>
<feature type="transmembrane region" description="Helical" evidence="1">
    <location>
        <begin position="117"/>
        <end position="140"/>
    </location>
</feature>
<dbReference type="RefSeq" id="WP_109603314.1">
    <property type="nucleotide sequence ID" value="NZ_BONA01000079.1"/>
</dbReference>
<dbReference type="AlphaFoldDB" id="A0A316EUN6"/>
<keyword evidence="1" id="KW-0812">Transmembrane</keyword>
<keyword evidence="1" id="KW-1133">Transmembrane helix</keyword>
<proteinExistence type="predicted"/>
<evidence type="ECO:0000313" key="3">
    <source>
        <dbReference type="Proteomes" id="UP000245697"/>
    </source>
</evidence>
<feature type="transmembrane region" description="Helical" evidence="1">
    <location>
        <begin position="12"/>
        <end position="32"/>
    </location>
</feature>